<dbReference type="EMBL" id="JANBPW010000249">
    <property type="protein sequence ID" value="KAJ1950242.1"/>
    <property type="molecule type" value="Genomic_DNA"/>
</dbReference>
<evidence type="ECO:0000313" key="1">
    <source>
        <dbReference type="EMBL" id="KAJ1950242.1"/>
    </source>
</evidence>
<gene>
    <name evidence="1" type="ORF">FBU59_000770</name>
</gene>
<organism evidence="1 2">
    <name type="scientific">Linderina macrospora</name>
    <dbReference type="NCBI Taxonomy" id="4868"/>
    <lineage>
        <taxon>Eukaryota</taxon>
        <taxon>Fungi</taxon>
        <taxon>Fungi incertae sedis</taxon>
        <taxon>Zoopagomycota</taxon>
        <taxon>Kickxellomycotina</taxon>
        <taxon>Kickxellomycetes</taxon>
        <taxon>Kickxellales</taxon>
        <taxon>Kickxellaceae</taxon>
        <taxon>Linderina</taxon>
    </lineage>
</organism>
<reference evidence="1" key="1">
    <citation type="submission" date="2022-07" db="EMBL/GenBank/DDBJ databases">
        <title>Phylogenomic reconstructions and comparative analyses of Kickxellomycotina fungi.</title>
        <authorList>
            <person name="Reynolds N.K."/>
            <person name="Stajich J.E."/>
            <person name="Barry K."/>
            <person name="Grigoriev I.V."/>
            <person name="Crous P."/>
            <person name="Smith M.E."/>
        </authorList>
    </citation>
    <scope>NUCLEOTIDE SEQUENCE</scope>
    <source>
        <strain evidence="1">NRRL 5244</strain>
    </source>
</reference>
<name>A0ACC1JFP5_9FUNG</name>
<keyword evidence="2" id="KW-1185">Reference proteome</keyword>
<comment type="caution">
    <text evidence="1">The sequence shown here is derived from an EMBL/GenBank/DDBJ whole genome shotgun (WGS) entry which is preliminary data.</text>
</comment>
<dbReference type="Proteomes" id="UP001150603">
    <property type="component" value="Unassembled WGS sequence"/>
</dbReference>
<sequence>MTEAATFVDSSVAILYASQTGNAESISYNIYEEAVKRGYAAAWNVLDDHEKLGFNSLRTVVFVVSTTGDGDPPDNSTKFWRVLRKTTRGNKTAYTHLRYTILGLGDTNYSNFCNTAQRLDSQLQAAGAQAFYAKGLADDGTGLEETVEPWIEGLWAALPAVVKCESAEDVEQVTEAIGRVAIAPANSAPVPLMLDFAAMADLKAITDLECPPWLAPEPAPVPVQADGMAPFAARIASAQLITSPEALKRTWLMSLDLAGHAHSQWRAGDAFNVYAPNDAELVNALLVRLGVSDDEASKLAVLEQVDPKLALPAHLHRFTTEPVSIRDLLTWAVDLSVAPRKQTLRALADCCTETTDRDRLLFLCSRQGVQTFNELRRQAPTALDILHAFASCSVTAGRLIEILPALQPRSYSICSAPADGHWRFAFNVVEYSLEVVDPFSSAEDSSTSLVPAKINRKGLCTPWLEALANKDKKILVALRPNIGGFRLPEADSRPVIMVGPGTGVAPFIGFLQQRIQEIQDGRLAETPFTWLFFGCRHYAYDYLFQSELEDMHANQVLTKLSTCFSRDAAARERFGVPRYVQDEMLAQWEAIGELLVEKDAILFVCGDAKGMGKDVNEAVAEILVKYAEKHPEAVARLVETPSADEGGLSKVQALQVLMLWAKQKRYLRDLWA</sequence>
<evidence type="ECO:0000313" key="2">
    <source>
        <dbReference type="Proteomes" id="UP001150603"/>
    </source>
</evidence>
<accession>A0ACC1JFP5</accession>
<protein>
    <submittedName>
        <fullName evidence="1">Uncharacterized protein</fullName>
    </submittedName>
</protein>
<proteinExistence type="predicted"/>